<dbReference type="Proteomes" id="UP001152320">
    <property type="component" value="Chromosome 8"/>
</dbReference>
<evidence type="ECO:0000256" key="4">
    <source>
        <dbReference type="ARBA" id="ARBA00004300"/>
    </source>
</evidence>
<name>A0A9Q1C2S0_HOLLE</name>
<dbReference type="GO" id="GO:0005765">
    <property type="term" value="C:lysosomal membrane"/>
    <property type="evidence" value="ECO:0007669"/>
    <property type="project" value="UniProtKB-SubCell"/>
</dbReference>
<evidence type="ECO:0000256" key="9">
    <source>
        <dbReference type="ARBA" id="ARBA00022468"/>
    </source>
</evidence>
<evidence type="ECO:0000256" key="15">
    <source>
        <dbReference type="ARBA" id="ARBA00023273"/>
    </source>
</evidence>
<feature type="compositionally biased region" description="Low complexity" evidence="16">
    <location>
        <begin position="51"/>
        <end position="63"/>
    </location>
</feature>
<keyword evidence="19" id="KW-1185">Reference proteome</keyword>
<dbReference type="InterPro" id="IPR032035">
    <property type="entry name" value="Folliculin_DENN"/>
</dbReference>
<dbReference type="PROSITE" id="PS51834">
    <property type="entry name" value="DENN_FLCN_SMCR8"/>
    <property type="match status" value="1"/>
</dbReference>
<evidence type="ECO:0000256" key="11">
    <source>
        <dbReference type="ARBA" id="ARBA00023136"/>
    </source>
</evidence>
<evidence type="ECO:0000256" key="8">
    <source>
        <dbReference type="ARBA" id="ARBA00021824"/>
    </source>
</evidence>
<keyword evidence="12" id="KW-0206">Cytoskeleton</keyword>
<gene>
    <name evidence="18" type="ORF">HOLleu_17758</name>
</gene>
<dbReference type="AlphaFoldDB" id="A0A9Q1C2S0"/>
<evidence type="ECO:0000259" key="17">
    <source>
        <dbReference type="PROSITE" id="PS51834"/>
    </source>
</evidence>
<feature type="domain" description="UDENN FLCN/SMCR8-type" evidence="17">
    <location>
        <begin position="78"/>
        <end position="550"/>
    </location>
</feature>
<keyword evidence="11" id="KW-0472">Membrane</keyword>
<keyword evidence="9" id="KW-0343">GTPase activation</keyword>
<dbReference type="GO" id="GO:0005929">
    <property type="term" value="C:cilium"/>
    <property type="evidence" value="ECO:0007669"/>
    <property type="project" value="UniProtKB-SubCell"/>
</dbReference>
<evidence type="ECO:0000256" key="12">
    <source>
        <dbReference type="ARBA" id="ARBA00023212"/>
    </source>
</evidence>
<dbReference type="InterPro" id="IPR037520">
    <property type="entry name" value="Folliculin/SMCR8_longin"/>
</dbReference>
<evidence type="ECO:0000256" key="16">
    <source>
        <dbReference type="SAM" id="MobiDB-lite"/>
    </source>
</evidence>
<dbReference type="Pfam" id="PF16692">
    <property type="entry name" value="Folliculin_C"/>
    <property type="match status" value="1"/>
</dbReference>
<dbReference type="GO" id="GO:0005829">
    <property type="term" value="C:cytosol"/>
    <property type="evidence" value="ECO:0007669"/>
    <property type="project" value="UniProtKB-SubCell"/>
</dbReference>
<dbReference type="GO" id="GO:0030511">
    <property type="term" value="P:positive regulation of transforming growth factor beta receptor signaling pathway"/>
    <property type="evidence" value="ECO:0007669"/>
    <property type="project" value="TreeGrafter"/>
</dbReference>
<comment type="subcellular location">
    <subcellularLocation>
        <location evidence="2">Cell projection</location>
        <location evidence="2">Cilium</location>
    </subcellularLocation>
    <subcellularLocation>
        <location evidence="4">Cytoplasm</location>
        <location evidence="4">Cytoskeleton</location>
        <location evidence="4">Microtubule organizing center</location>
        <location evidence="4">Centrosome</location>
    </subcellularLocation>
    <subcellularLocation>
        <location evidence="3">Cytoplasm</location>
        <location evidence="3">Cytoskeleton</location>
        <location evidence="3">Spindle</location>
    </subcellularLocation>
    <subcellularLocation>
        <location evidence="5">Cytoplasm</location>
        <location evidence="5">Cytosol</location>
    </subcellularLocation>
    <subcellularLocation>
        <location evidence="6">Lysosome membrane</location>
    </subcellularLocation>
    <subcellularLocation>
        <location evidence="1">Nucleus</location>
    </subcellularLocation>
</comment>
<dbReference type="Pfam" id="PF11704">
    <property type="entry name" value="Folliculin"/>
    <property type="match status" value="1"/>
</dbReference>
<evidence type="ECO:0000256" key="13">
    <source>
        <dbReference type="ARBA" id="ARBA00023228"/>
    </source>
</evidence>
<accession>A0A9Q1C2S0</accession>
<reference evidence="18" key="1">
    <citation type="submission" date="2021-10" db="EMBL/GenBank/DDBJ databases">
        <title>Tropical sea cucumber genome reveals ecological adaptation and Cuvierian tubules defense mechanism.</title>
        <authorList>
            <person name="Chen T."/>
        </authorList>
    </citation>
    <scope>NUCLEOTIDE SEQUENCE</scope>
    <source>
        <strain evidence="18">Nanhai2018</strain>
        <tissue evidence="18">Muscle</tissue>
    </source>
</reference>
<evidence type="ECO:0000256" key="3">
    <source>
        <dbReference type="ARBA" id="ARBA00004186"/>
    </source>
</evidence>
<dbReference type="GO" id="GO:0000122">
    <property type="term" value="P:negative regulation of transcription by RNA polymerase II"/>
    <property type="evidence" value="ECO:0007669"/>
    <property type="project" value="TreeGrafter"/>
</dbReference>
<organism evidence="18 19">
    <name type="scientific">Holothuria leucospilota</name>
    <name type="common">Black long sea cucumber</name>
    <name type="synonym">Mertensiothuria leucospilota</name>
    <dbReference type="NCBI Taxonomy" id="206669"/>
    <lineage>
        <taxon>Eukaryota</taxon>
        <taxon>Metazoa</taxon>
        <taxon>Echinodermata</taxon>
        <taxon>Eleutherozoa</taxon>
        <taxon>Echinozoa</taxon>
        <taxon>Holothuroidea</taxon>
        <taxon>Aspidochirotacea</taxon>
        <taxon>Aspidochirotida</taxon>
        <taxon>Holothuriidae</taxon>
        <taxon>Holothuria</taxon>
    </lineage>
</organism>
<evidence type="ECO:0000256" key="7">
    <source>
        <dbReference type="ARBA" id="ARBA00009987"/>
    </source>
</evidence>
<keyword evidence="10" id="KW-0963">Cytoplasm</keyword>
<dbReference type="PANTHER" id="PTHR31441:SF2">
    <property type="entry name" value="FOLLICULIN"/>
    <property type="match status" value="1"/>
</dbReference>
<sequence>MNAVVALCHFCELHGPRIIFSTQAYHNDPAPSLKDGESPMGPFRRRTATIGSTSSGGSERSVGGASGGQRTDLCEACRSIQPGHSGFISHDHDVGISYTSTQSPTQPQIFTMVKQACIRSLSCEVCPGREGPIFFGDEYHGYTLSYTFFVKDSQSRGFQRWYSIIVVMMDRMFLLNSWPFLTSNIHFIIQRIQAQALSIYEKEQAIKSQRAERINRQLHAPQNFYLRRGGTQALRSLLDLTGNKQLFRYLHMMFSWILMAGGSRLTERILEGPPNEEAFLDFASEEGEMCFLVCLTFPLLETEEGFIKVTKKELDSGKAPTEDENIEAEVNYDDGGPTFRSLSHFRNVIGSLNFHDLAYHIVTGNQVIVRSQYKSTLKSVFDVLKTLLPANIGTTIVFSNKYEESFKCNFLGLSLDTNIPDFVSSSELYMALDIIPKEQRPTDHTKVLVESQDPFHGYGIAIRSSATVPDKVPTFQSRVEQMLDNTSLDETVTSTFLLAIKQEWMNKVKMLFKFTRAGYHTEEETNKLLKILQAEKQDEPLLKYWKMGLSSQYKSHLLTESMGLAST</sequence>
<protein>
    <recommendedName>
        <fullName evidence="8">Folliculin</fullName>
    </recommendedName>
</protein>
<evidence type="ECO:0000256" key="6">
    <source>
        <dbReference type="ARBA" id="ARBA00004656"/>
    </source>
</evidence>
<dbReference type="InterPro" id="IPR021713">
    <property type="entry name" value="Folliculin"/>
</dbReference>
<evidence type="ECO:0000313" key="19">
    <source>
        <dbReference type="Proteomes" id="UP001152320"/>
    </source>
</evidence>
<dbReference type="GO" id="GO:1904263">
    <property type="term" value="P:positive regulation of TORC1 signaling"/>
    <property type="evidence" value="ECO:0007669"/>
    <property type="project" value="TreeGrafter"/>
</dbReference>
<evidence type="ECO:0000256" key="2">
    <source>
        <dbReference type="ARBA" id="ARBA00004138"/>
    </source>
</evidence>
<evidence type="ECO:0000256" key="10">
    <source>
        <dbReference type="ARBA" id="ARBA00022490"/>
    </source>
</evidence>
<comment type="similarity">
    <text evidence="7">Belongs to the folliculin family.</text>
</comment>
<evidence type="ECO:0000256" key="5">
    <source>
        <dbReference type="ARBA" id="ARBA00004514"/>
    </source>
</evidence>
<evidence type="ECO:0000313" key="18">
    <source>
        <dbReference type="EMBL" id="KAJ8037039.1"/>
    </source>
</evidence>
<dbReference type="GO" id="GO:0005813">
    <property type="term" value="C:centrosome"/>
    <property type="evidence" value="ECO:0007669"/>
    <property type="project" value="UniProtKB-SubCell"/>
</dbReference>
<comment type="caution">
    <text evidence="18">The sequence shown here is derived from an EMBL/GenBank/DDBJ whole genome shotgun (WGS) entry which is preliminary data.</text>
</comment>
<dbReference type="GO" id="GO:0005634">
    <property type="term" value="C:nucleus"/>
    <property type="evidence" value="ECO:0007669"/>
    <property type="project" value="UniProtKB-SubCell"/>
</dbReference>
<keyword evidence="15" id="KW-0966">Cell projection</keyword>
<dbReference type="Gene3D" id="1.10.10.1730">
    <property type="entry name" value="Folliculin"/>
    <property type="match status" value="1"/>
</dbReference>
<keyword evidence="13" id="KW-0458">Lysosome</keyword>
<evidence type="ECO:0000256" key="1">
    <source>
        <dbReference type="ARBA" id="ARBA00004123"/>
    </source>
</evidence>
<evidence type="ECO:0000256" key="14">
    <source>
        <dbReference type="ARBA" id="ARBA00023242"/>
    </source>
</evidence>
<dbReference type="Gene3D" id="3.40.50.12430">
    <property type="match status" value="1"/>
</dbReference>
<keyword evidence="14" id="KW-0539">Nucleus</keyword>
<dbReference type="InterPro" id="IPR044886">
    <property type="entry name" value="FLCN_DENN_C_sf"/>
</dbReference>
<dbReference type="OrthoDB" id="5599713at2759"/>
<dbReference type="PANTHER" id="PTHR31441">
    <property type="entry name" value="FOLLICULIN FAMILY MEMBER"/>
    <property type="match status" value="1"/>
</dbReference>
<feature type="region of interest" description="Disordered" evidence="16">
    <location>
        <begin position="30"/>
        <end position="67"/>
    </location>
</feature>
<dbReference type="GO" id="GO:0005819">
    <property type="term" value="C:spindle"/>
    <property type="evidence" value="ECO:0007669"/>
    <property type="project" value="UniProtKB-SubCell"/>
</dbReference>
<dbReference type="EMBL" id="JAIZAY010000008">
    <property type="protein sequence ID" value="KAJ8037039.1"/>
    <property type="molecule type" value="Genomic_DNA"/>
</dbReference>
<proteinExistence type="inferred from homology"/>
<dbReference type="InterPro" id="IPR037521">
    <property type="entry name" value="FLCN/SMCR8_DENN"/>
</dbReference>
<dbReference type="GO" id="GO:0005096">
    <property type="term" value="F:GTPase activator activity"/>
    <property type="evidence" value="ECO:0007669"/>
    <property type="project" value="UniProtKB-KW"/>
</dbReference>